<keyword evidence="3 6" id="KW-0949">S-adenosyl-L-methionine</keyword>
<evidence type="ECO:0000313" key="9">
    <source>
        <dbReference type="EMBL" id="ASG24034.1"/>
    </source>
</evidence>
<feature type="active site" evidence="6">
    <location>
        <position position="105"/>
    </location>
</feature>
<evidence type="ECO:0000256" key="7">
    <source>
        <dbReference type="RuleBase" id="RU000416"/>
    </source>
</evidence>
<dbReference type="GO" id="GO:0009307">
    <property type="term" value="P:DNA restriction-modification system"/>
    <property type="evidence" value="ECO:0007669"/>
    <property type="project" value="UniProtKB-KW"/>
</dbReference>
<dbReference type="GO" id="GO:0003886">
    <property type="term" value="F:DNA (cytosine-5-)-methyltransferase activity"/>
    <property type="evidence" value="ECO:0007669"/>
    <property type="project" value="UniProtKB-EC"/>
</dbReference>
<name>A0A248K0T1_9PROT</name>
<dbReference type="REBASE" id="215053">
    <property type="entry name" value="M.NammcORF24155P"/>
</dbReference>
<dbReference type="NCBIfam" id="TIGR00675">
    <property type="entry name" value="dcm"/>
    <property type="match status" value="1"/>
</dbReference>
<dbReference type="InterPro" id="IPR050390">
    <property type="entry name" value="C5-Methyltransferase"/>
</dbReference>
<evidence type="ECO:0000313" key="10">
    <source>
        <dbReference type="Proteomes" id="UP000197153"/>
    </source>
</evidence>
<dbReference type="RefSeq" id="WP_088874488.1">
    <property type="nucleotide sequence ID" value="NZ_CP022112.1"/>
</dbReference>
<evidence type="ECO:0000256" key="4">
    <source>
        <dbReference type="ARBA" id="ARBA00022747"/>
    </source>
</evidence>
<dbReference type="PANTHER" id="PTHR10629">
    <property type="entry name" value="CYTOSINE-SPECIFIC METHYLTRANSFERASE"/>
    <property type="match status" value="1"/>
</dbReference>
<dbReference type="PROSITE" id="PS51679">
    <property type="entry name" value="SAM_MT_C5"/>
    <property type="match status" value="1"/>
</dbReference>
<accession>A0A248K0T1</accession>
<keyword evidence="10" id="KW-1185">Reference proteome</keyword>
<dbReference type="InterPro" id="IPR018117">
    <property type="entry name" value="C5_DNA_meth_AS"/>
</dbReference>
<reference evidence="9 10" key="1">
    <citation type="submission" date="2017-06" db="EMBL/GenBank/DDBJ databases">
        <title>Complete genome sequence of Nitrospirillum amazonense strain CBAmC, an endophytic nitrogen-fixing and plant growth-promoting bacterium, isolated from sugarcane.</title>
        <authorList>
            <person name="Schwab S."/>
            <person name="dos Santos Teixeira K.R."/>
            <person name="Simoes Araujo J.L."/>
            <person name="Soares Vidal M."/>
            <person name="Borges de Freitas H.R."/>
            <person name="Rivello Crivelaro A.L."/>
            <person name="Bueno de Camargo Nunes A."/>
            <person name="dos Santos C.M."/>
            <person name="Palmeira da Silva Rosa D."/>
            <person name="da Silva Padilha D."/>
            <person name="da Silva E."/>
            <person name="Araujo Terra L."/>
            <person name="Soares Mendes V."/>
            <person name="Farinelli L."/>
            <person name="Magalhaes Cruz L."/>
            <person name="Baldani J.I."/>
        </authorList>
    </citation>
    <scope>NUCLEOTIDE SEQUENCE [LARGE SCALE GENOMIC DNA]</scope>
    <source>
        <strain evidence="9 10">CBAmC</strain>
    </source>
</reference>
<dbReference type="PROSITE" id="PS00094">
    <property type="entry name" value="C5_MTASE_1"/>
    <property type="match status" value="1"/>
</dbReference>
<evidence type="ECO:0000256" key="8">
    <source>
        <dbReference type="RuleBase" id="RU000417"/>
    </source>
</evidence>
<dbReference type="Gene3D" id="3.90.120.10">
    <property type="entry name" value="DNA Methylase, subunit A, domain 2"/>
    <property type="match status" value="1"/>
</dbReference>
<dbReference type="InterPro" id="IPR029063">
    <property type="entry name" value="SAM-dependent_MTases_sf"/>
</dbReference>
<proteinExistence type="inferred from homology"/>
<dbReference type="EC" id="2.1.1.37" evidence="8"/>
<evidence type="ECO:0000256" key="1">
    <source>
        <dbReference type="ARBA" id="ARBA00022603"/>
    </source>
</evidence>
<dbReference type="InterPro" id="IPR001525">
    <property type="entry name" value="C5_MeTfrase"/>
</dbReference>
<evidence type="ECO:0000256" key="2">
    <source>
        <dbReference type="ARBA" id="ARBA00022679"/>
    </source>
</evidence>
<organism evidence="9 10">
    <name type="scientific">Nitrospirillum viridazoti CBAmc</name>
    <dbReference type="NCBI Taxonomy" id="1441467"/>
    <lineage>
        <taxon>Bacteria</taxon>
        <taxon>Pseudomonadati</taxon>
        <taxon>Pseudomonadota</taxon>
        <taxon>Alphaproteobacteria</taxon>
        <taxon>Rhodospirillales</taxon>
        <taxon>Azospirillaceae</taxon>
        <taxon>Nitrospirillum</taxon>
        <taxon>Nitrospirillum viridazoti</taxon>
    </lineage>
</organism>
<comment type="similarity">
    <text evidence="6 7">Belongs to the class I-like SAM-binding methyltransferase superfamily. C5-methyltransferase family.</text>
</comment>
<evidence type="ECO:0000256" key="6">
    <source>
        <dbReference type="PROSITE-ProRule" id="PRU01016"/>
    </source>
</evidence>
<dbReference type="Proteomes" id="UP000197153">
    <property type="component" value="Chromosome 3"/>
</dbReference>
<dbReference type="SUPFAM" id="SSF53335">
    <property type="entry name" value="S-adenosyl-L-methionine-dependent methyltransferases"/>
    <property type="match status" value="1"/>
</dbReference>
<protein>
    <recommendedName>
        <fullName evidence="8">Cytosine-specific methyltransferase</fullName>
        <ecNumber evidence="8">2.1.1.37</ecNumber>
    </recommendedName>
</protein>
<gene>
    <name evidence="9" type="ORF">Y958_24155</name>
</gene>
<evidence type="ECO:0000256" key="5">
    <source>
        <dbReference type="ARBA" id="ARBA00047422"/>
    </source>
</evidence>
<dbReference type="Gene3D" id="3.40.50.150">
    <property type="entry name" value="Vaccinia Virus protein VP39"/>
    <property type="match status" value="1"/>
</dbReference>
<dbReference type="Pfam" id="PF00145">
    <property type="entry name" value="DNA_methylase"/>
    <property type="match status" value="1"/>
</dbReference>
<dbReference type="PRINTS" id="PR00105">
    <property type="entry name" value="C5METTRFRASE"/>
</dbReference>
<dbReference type="AlphaFoldDB" id="A0A248K0T1"/>
<dbReference type="EMBL" id="CP022112">
    <property type="protein sequence ID" value="ASG24034.1"/>
    <property type="molecule type" value="Genomic_DNA"/>
</dbReference>
<keyword evidence="1 6" id="KW-0489">Methyltransferase</keyword>
<dbReference type="GO" id="GO:0032259">
    <property type="term" value="P:methylation"/>
    <property type="evidence" value="ECO:0007669"/>
    <property type="project" value="UniProtKB-KW"/>
</dbReference>
<dbReference type="KEGG" id="nao:Y958_24155"/>
<comment type="catalytic activity">
    <reaction evidence="5 8">
        <text>a 2'-deoxycytidine in DNA + S-adenosyl-L-methionine = a 5-methyl-2'-deoxycytidine in DNA + S-adenosyl-L-homocysteine + H(+)</text>
        <dbReference type="Rhea" id="RHEA:13681"/>
        <dbReference type="Rhea" id="RHEA-COMP:11369"/>
        <dbReference type="Rhea" id="RHEA-COMP:11370"/>
        <dbReference type="ChEBI" id="CHEBI:15378"/>
        <dbReference type="ChEBI" id="CHEBI:57856"/>
        <dbReference type="ChEBI" id="CHEBI:59789"/>
        <dbReference type="ChEBI" id="CHEBI:85452"/>
        <dbReference type="ChEBI" id="CHEBI:85454"/>
        <dbReference type="EC" id="2.1.1.37"/>
    </reaction>
</comment>
<dbReference type="GO" id="GO:0044027">
    <property type="term" value="P:negative regulation of gene expression via chromosomal CpG island methylation"/>
    <property type="evidence" value="ECO:0007669"/>
    <property type="project" value="TreeGrafter"/>
</dbReference>
<keyword evidence="2 6" id="KW-0808">Transferase</keyword>
<keyword evidence="4" id="KW-0680">Restriction system</keyword>
<dbReference type="PANTHER" id="PTHR10629:SF52">
    <property type="entry name" value="DNA (CYTOSINE-5)-METHYLTRANSFERASE 1"/>
    <property type="match status" value="1"/>
</dbReference>
<sequence>MSVVALPEHVSSLTIRPRSDLVAVDLFAGAGGFSLGATLAGLQVIAAVEKDKDACRTYRTNLVDPVVGGPKLFEEDILEVDPHRLMDDVGLVPGACDVLIGGPPCQGFSTHRLKNVGIDDPRNRLLLRYFEFVAALRPKFFLVENVPGLLWPRHEKYLRAFYEKAVDIGYAVETPRLLNARDFGVPQNRKRVFLLGRDTHVALPEVAWPPAPSHRAPGDVEGERNGLPSWRVAAEVFSVPTPEPDPNSRYMNPSPQMVQRFASTPLDGGTRHQSNCTLPCHDGHDGHNDVYGRINTSVPGPTMTTACINPSKGRFVHPFEHHGITLRQAARFQAFPDWFVFQGGLMSCGAQIGNAVPVEMGRALLRPFVVATAKCGENTPAEAA</sequence>
<dbReference type="GO" id="GO:0003677">
    <property type="term" value="F:DNA binding"/>
    <property type="evidence" value="ECO:0007669"/>
    <property type="project" value="TreeGrafter"/>
</dbReference>
<evidence type="ECO:0000256" key="3">
    <source>
        <dbReference type="ARBA" id="ARBA00022691"/>
    </source>
</evidence>